<protein>
    <recommendedName>
        <fullName evidence="4">Phosphatidylinositol N-acetylglucosaminyltransferase subunit H conserved domain-containing protein</fullName>
    </recommendedName>
</protein>
<keyword evidence="3" id="KW-0472">Membrane</keyword>
<dbReference type="InterPro" id="IPR044215">
    <property type="entry name" value="PIG-H"/>
</dbReference>
<evidence type="ECO:0000256" key="3">
    <source>
        <dbReference type="SAM" id="Phobius"/>
    </source>
</evidence>
<comment type="similarity">
    <text evidence="2">Belongs to the PIGH family.</text>
</comment>
<evidence type="ECO:0000313" key="5">
    <source>
        <dbReference type="EMBL" id="QLG72501.1"/>
    </source>
</evidence>
<dbReference type="KEGG" id="zmk:HG535_0D02090"/>
<name>A0A7H9B1J1_ZYGMR</name>
<evidence type="ECO:0000259" key="4">
    <source>
        <dbReference type="Pfam" id="PF10181"/>
    </source>
</evidence>
<dbReference type="GO" id="GO:0000506">
    <property type="term" value="C:glycosylphosphatidylinositol-N-acetylglucosaminyltransferase (GPI-GnT) complex"/>
    <property type="evidence" value="ECO:0007669"/>
    <property type="project" value="InterPro"/>
</dbReference>
<evidence type="ECO:0000313" key="6">
    <source>
        <dbReference type="Proteomes" id="UP000509704"/>
    </source>
</evidence>
<evidence type="ECO:0000256" key="2">
    <source>
        <dbReference type="ARBA" id="ARBA00009610"/>
    </source>
</evidence>
<keyword evidence="6" id="KW-1185">Reference proteome</keyword>
<dbReference type="GO" id="GO:0006506">
    <property type="term" value="P:GPI anchor biosynthetic process"/>
    <property type="evidence" value="ECO:0007669"/>
    <property type="project" value="UniProtKB-UniPathway"/>
</dbReference>
<dbReference type="Pfam" id="PF10181">
    <property type="entry name" value="PIG-H"/>
    <property type="match status" value="1"/>
</dbReference>
<dbReference type="EMBL" id="CP058607">
    <property type="protein sequence ID" value="QLG72501.1"/>
    <property type="molecule type" value="Genomic_DNA"/>
</dbReference>
<dbReference type="RefSeq" id="XP_037144229.1">
    <property type="nucleotide sequence ID" value="XM_037288334.1"/>
</dbReference>
<dbReference type="OrthoDB" id="6256716at2759"/>
<dbReference type="InterPro" id="IPR019328">
    <property type="entry name" value="PIGH-H_dom"/>
</dbReference>
<dbReference type="GeneID" id="59236225"/>
<feature type="transmembrane region" description="Helical" evidence="3">
    <location>
        <begin position="44"/>
        <end position="65"/>
    </location>
</feature>
<proteinExistence type="inferred from homology"/>
<feature type="transmembrane region" description="Helical" evidence="3">
    <location>
        <begin position="71"/>
        <end position="87"/>
    </location>
</feature>
<comment type="pathway">
    <text evidence="1">Glycolipid biosynthesis; glycosylphosphatidylinositol-anchor biosynthesis.</text>
</comment>
<keyword evidence="3" id="KW-1133">Transmembrane helix</keyword>
<dbReference type="Proteomes" id="UP000509704">
    <property type="component" value="Chromosome 4"/>
</dbReference>
<dbReference type="AlphaFoldDB" id="A0A7H9B1J1"/>
<dbReference type="UniPathway" id="UPA00196"/>
<organism evidence="5 6">
    <name type="scientific">Zygotorulaspora mrakii</name>
    <name type="common">Zygosaccharomyces mrakii</name>
    <dbReference type="NCBI Taxonomy" id="42260"/>
    <lineage>
        <taxon>Eukaryota</taxon>
        <taxon>Fungi</taxon>
        <taxon>Dikarya</taxon>
        <taxon>Ascomycota</taxon>
        <taxon>Saccharomycotina</taxon>
        <taxon>Saccharomycetes</taxon>
        <taxon>Saccharomycetales</taxon>
        <taxon>Saccharomycetaceae</taxon>
        <taxon>Zygotorulaspora</taxon>
    </lineage>
</organism>
<dbReference type="PANTHER" id="PTHR15231:SF1">
    <property type="entry name" value="PHOSPHATIDYLINOSITOL N-ACETYLGLUCOSAMINYLTRANSFERASE SUBUNIT H"/>
    <property type="match status" value="1"/>
</dbReference>
<gene>
    <name evidence="5" type="ORF">HG535_0D02090</name>
</gene>
<accession>A0A7H9B1J1</accession>
<feature type="domain" description="Phosphatidylinositol N-acetylglucosaminyltransferase subunit H conserved" evidence="4">
    <location>
        <begin position="94"/>
        <end position="167"/>
    </location>
</feature>
<reference evidence="5 6" key="1">
    <citation type="submission" date="2020-07" db="EMBL/GenBank/DDBJ databases">
        <title>The yeast mating-type switching endonuclease HO is a domesticated member of an unorthodox homing genetic element family.</title>
        <authorList>
            <person name="Coughlan A.Y."/>
            <person name="Lombardi L."/>
            <person name="Braun-Galleani S."/>
            <person name="Martos A.R."/>
            <person name="Galeote V."/>
            <person name="Bigey F."/>
            <person name="Dequin S."/>
            <person name="Byrne K.P."/>
            <person name="Wolfe K.H."/>
        </authorList>
    </citation>
    <scope>NUCLEOTIDE SEQUENCE [LARGE SCALE GENOMIC DNA]</scope>
    <source>
        <strain evidence="5 6">NRRL Y-6702</strain>
    </source>
</reference>
<evidence type="ECO:0000256" key="1">
    <source>
        <dbReference type="ARBA" id="ARBA00004687"/>
    </source>
</evidence>
<dbReference type="PANTHER" id="PTHR15231">
    <property type="entry name" value="PHOSPHATIDYLINOSITOL N-ACETYLGLUCOSAMINYLTRANSFERASE SUBUNIT H"/>
    <property type="match status" value="1"/>
</dbReference>
<keyword evidence="3" id="KW-0812">Transmembrane</keyword>
<sequence length="182" mass="20863">MSIIESISLEPLMRQRYSLEIHQNSNGGILRITMVPTWNTNKNAMNLLIVALGTITGIFTLARYVQLSNTGQLFSIATIFFLLSLIFRRPTMETLTVLANYGVQIRKVRGLAFLPRSFNRHWFAETEFIPRDQVVDVVINEGFVRGFQVIFYLAVLVKESTKLRLLFAVCKHVFSLTTRALY</sequence>